<evidence type="ECO:0000313" key="1">
    <source>
        <dbReference type="EMBL" id="KAI5682445.1"/>
    </source>
</evidence>
<protein>
    <submittedName>
        <fullName evidence="1">Uncharacterized protein</fullName>
    </submittedName>
</protein>
<gene>
    <name evidence="1" type="ORF">M9H77_03673</name>
</gene>
<evidence type="ECO:0000313" key="2">
    <source>
        <dbReference type="Proteomes" id="UP001060085"/>
    </source>
</evidence>
<dbReference type="Proteomes" id="UP001060085">
    <property type="component" value="Linkage Group LG01"/>
</dbReference>
<organism evidence="1 2">
    <name type="scientific">Catharanthus roseus</name>
    <name type="common">Madagascar periwinkle</name>
    <name type="synonym">Vinca rosea</name>
    <dbReference type="NCBI Taxonomy" id="4058"/>
    <lineage>
        <taxon>Eukaryota</taxon>
        <taxon>Viridiplantae</taxon>
        <taxon>Streptophyta</taxon>
        <taxon>Embryophyta</taxon>
        <taxon>Tracheophyta</taxon>
        <taxon>Spermatophyta</taxon>
        <taxon>Magnoliopsida</taxon>
        <taxon>eudicotyledons</taxon>
        <taxon>Gunneridae</taxon>
        <taxon>Pentapetalae</taxon>
        <taxon>asterids</taxon>
        <taxon>lamiids</taxon>
        <taxon>Gentianales</taxon>
        <taxon>Apocynaceae</taxon>
        <taxon>Rauvolfioideae</taxon>
        <taxon>Vinceae</taxon>
        <taxon>Catharanthinae</taxon>
        <taxon>Catharanthus</taxon>
    </lineage>
</organism>
<proteinExistence type="predicted"/>
<keyword evidence="2" id="KW-1185">Reference proteome</keyword>
<comment type="caution">
    <text evidence="1">The sequence shown here is derived from an EMBL/GenBank/DDBJ whole genome shotgun (WGS) entry which is preliminary data.</text>
</comment>
<dbReference type="EMBL" id="CM044701">
    <property type="protein sequence ID" value="KAI5682445.1"/>
    <property type="molecule type" value="Genomic_DNA"/>
</dbReference>
<sequence length="190" mass="21442">MGRGLVYLHEEYEQVVVHIDVKAGNVLLDDELNGRLCDFGLARLYDHRTDPQTTHATGTSGFLAPESMLGLGKPKQAPMHMHLGHSCLRPFTEDQILVYWVFSYWNKGEILQVVDQNLGEDYVIEEVELVLKLGSLCSHSEIGDSRVRDSFSFLGRNIGSPNDLSLDISVTGLKYLPTYRESIFTHLYGR</sequence>
<accession>A0ACC0CBZ4</accession>
<name>A0ACC0CBZ4_CATRO</name>
<reference evidence="2" key="1">
    <citation type="journal article" date="2023" name="Nat. Plants">
        <title>Single-cell RNA sequencing provides a high-resolution roadmap for understanding the multicellular compartmentation of specialized metabolism.</title>
        <authorList>
            <person name="Sun S."/>
            <person name="Shen X."/>
            <person name="Li Y."/>
            <person name="Li Y."/>
            <person name="Wang S."/>
            <person name="Li R."/>
            <person name="Zhang H."/>
            <person name="Shen G."/>
            <person name="Guo B."/>
            <person name="Wei J."/>
            <person name="Xu J."/>
            <person name="St-Pierre B."/>
            <person name="Chen S."/>
            <person name="Sun C."/>
        </authorList>
    </citation>
    <scope>NUCLEOTIDE SEQUENCE [LARGE SCALE GENOMIC DNA]</scope>
</reference>